<dbReference type="Proteomes" id="UP000734854">
    <property type="component" value="Unassembled WGS sequence"/>
</dbReference>
<reference evidence="1 2" key="1">
    <citation type="submission" date="2020-08" db="EMBL/GenBank/DDBJ databases">
        <title>Plant Genome Project.</title>
        <authorList>
            <person name="Zhang R.-G."/>
        </authorList>
    </citation>
    <scope>NUCLEOTIDE SEQUENCE [LARGE SCALE GENOMIC DNA]</scope>
    <source>
        <tissue evidence="1">Rhizome</tissue>
    </source>
</reference>
<proteinExistence type="predicted"/>
<gene>
    <name evidence="1" type="ORF">ZIOFF_033499</name>
</gene>
<accession>A0A8J5GJX4</accession>
<keyword evidence="2" id="KW-1185">Reference proteome</keyword>
<sequence length="323" mass="35517">MRCRIKFPLAPTHAVIYDAIKLTVRYRLEMEMEMEMEMEAEAETESAWEELFFDELDVDDDERLGSVIRSLEAEISSAAGLGGEEDLMAEQYSVHDREECEDCRMDDVLSGVGSFSTAYLAEAPPGGESPCGGGGGGGDDDDDMVNWYVDQLFEEGAGIWSGGRTGCSVNGCQWDRDICTEQKWPREASCLSIFSRSPLSSPYALAVSTATLLPAQAMIATTRQGRAPASIDHLLVIEISATVSPCPNLHLSHLCRFHVSTSPSPISSVPATEISQLAKLLCPRYVPLCRTSAQHRRCTEQRLPPPRYALVSRCRVLPLTDME</sequence>
<dbReference type="EMBL" id="JACMSC010000009">
    <property type="protein sequence ID" value="KAG6508137.1"/>
    <property type="molecule type" value="Genomic_DNA"/>
</dbReference>
<name>A0A8J5GJX4_ZINOF</name>
<evidence type="ECO:0000313" key="2">
    <source>
        <dbReference type="Proteomes" id="UP000734854"/>
    </source>
</evidence>
<dbReference type="AlphaFoldDB" id="A0A8J5GJX4"/>
<organism evidence="1 2">
    <name type="scientific">Zingiber officinale</name>
    <name type="common">Ginger</name>
    <name type="synonym">Amomum zingiber</name>
    <dbReference type="NCBI Taxonomy" id="94328"/>
    <lineage>
        <taxon>Eukaryota</taxon>
        <taxon>Viridiplantae</taxon>
        <taxon>Streptophyta</taxon>
        <taxon>Embryophyta</taxon>
        <taxon>Tracheophyta</taxon>
        <taxon>Spermatophyta</taxon>
        <taxon>Magnoliopsida</taxon>
        <taxon>Liliopsida</taxon>
        <taxon>Zingiberales</taxon>
        <taxon>Zingiberaceae</taxon>
        <taxon>Zingiber</taxon>
    </lineage>
</organism>
<evidence type="ECO:0000313" key="1">
    <source>
        <dbReference type="EMBL" id="KAG6508137.1"/>
    </source>
</evidence>
<protein>
    <submittedName>
        <fullName evidence="1">Uncharacterized protein</fullName>
    </submittedName>
</protein>
<comment type="caution">
    <text evidence="1">The sequence shown here is derived from an EMBL/GenBank/DDBJ whole genome shotgun (WGS) entry which is preliminary data.</text>
</comment>